<proteinExistence type="inferred from homology"/>
<dbReference type="KEGG" id="ruv:EC9_09700"/>
<dbReference type="RefSeq" id="WP_145342749.1">
    <property type="nucleotide sequence ID" value="NZ_CP036261.1"/>
</dbReference>
<dbReference type="OrthoDB" id="280334at2"/>
<evidence type="ECO:0000256" key="4">
    <source>
        <dbReference type="ARBA" id="ARBA00024746"/>
    </source>
</evidence>
<evidence type="ECO:0000256" key="1">
    <source>
        <dbReference type="ARBA" id="ARBA00010577"/>
    </source>
</evidence>
<evidence type="ECO:0000313" key="5">
    <source>
        <dbReference type="EMBL" id="QDS86796.1"/>
    </source>
</evidence>
<accession>A0A517LVZ4</accession>
<dbReference type="Pfam" id="PF03963">
    <property type="entry name" value="FlgD"/>
    <property type="match status" value="1"/>
</dbReference>
<evidence type="ECO:0000256" key="3">
    <source>
        <dbReference type="ARBA" id="ARBA00022795"/>
    </source>
</evidence>
<name>A0A517LVZ4_9BACT</name>
<keyword evidence="6" id="KW-1185">Reference proteome</keyword>
<evidence type="ECO:0000256" key="2">
    <source>
        <dbReference type="ARBA" id="ARBA00016013"/>
    </source>
</evidence>
<dbReference type="GO" id="GO:0044781">
    <property type="term" value="P:bacterial-type flagellum organization"/>
    <property type="evidence" value="ECO:0007669"/>
    <property type="project" value="UniProtKB-KW"/>
</dbReference>
<keyword evidence="3" id="KW-1005">Bacterial flagellum biogenesis</keyword>
<dbReference type="EMBL" id="CP036261">
    <property type="protein sequence ID" value="QDS86796.1"/>
    <property type="molecule type" value="Genomic_DNA"/>
</dbReference>
<gene>
    <name evidence="5" type="primary">flgD</name>
    <name evidence="5" type="ORF">EC9_09700</name>
</gene>
<protein>
    <recommendedName>
        <fullName evidence="2">Basal-body rod modification protein FlgD</fullName>
    </recommendedName>
</protein>
<dbReference type="Proteomes" id="UP000319557">
    <property type="component" value="Chromosome"/>
</dbReference>
<comment type="similarity">
    <text evidence="1">Belongs to the FlgD family.</text>
</comment>
<evidence type="ECO:0000313" key="6">
    <source>
        <dbReference type="Proteomes" id="UP000319557"/>
    </source>
</evidence>
<organism evidence="5 6">
    <name type="scientific">Rosistilla ulvae</name>
    <dbReference type="NCBI Taxonomy" id="1930277"/>
    <lineage>
        <taxon>Bacteria</taxon>
        <taxon>Pseudomonadati</taxon>
        <taxon>Planctomycetota</taxon>
        <taxon>Planctomycetia</taxon>
        <taxon>Pirellulales</taxon>
        <taxon>Pirellulaceae</taxon>
        <taxon>Rosistilla</taxon>
    </lineage>
</organism>
<sequence>MSQIAATGATSSASSSADAAESGLNDLNLDDFLTLLITEMQNQDPLNPMENAEMLQQIGQIREIGATNDLTETLGNLSLSQQLTTASNLIGREVSGLSDDAEEISGKIDRVSVETDSEGGDSRNVKVHIGEKTIQVGNIREIVEG</sequence>
<dbReference type="InterPro" id="IPR005648">
    <property type="entry name" value="FlgD"/>
</dbReference>
<dbReference type="AlphaFoldDB" id="A0A517LVZ4"/>
<comment type="function">
    <text evidence="4">Required for flagellar hook formation. May act as a scaffolding protein.</text>
</comment>
<reference evidence="5 6" key="1">
    <citation type="submission" date="2019-02" db="EMBL/GenBank/DDBJ databases">
        <title>Deep-cultivation of Planctomycetes and their phenomic and genomic characterization uncovers novel biology.</title>
        <authorList>
            <person name="Wiegand S."/>
            <person name="Jogler M."/>
            <person name="Boedeker C."/>
            <person name="Pinto D."/>
            <person name="Vollmers J."/>
            <person name="Rivas-Marin E."/>
            <person name="Kohn T."/>
            <person name="Peeters S.H."/>
            <person name="Heuer A."/>
            <person name="Rast P."/>
            <person name="Oberbeckmann S."/>
            <person name="Bunk B."/>
            <person name="Jeske O."/>
            <person name="Meyerdierks A."/>
            <person name="Storesund J.E."/>
            <person name="Kallscheuer N."/>
            <person name="Luecker S."/>
            <person name="Lage O.M."/>
            <person name="Pohl T."/>
            <person name="Merkel B.J."/>
            <person name="Hornburger P."/>
            <person name="Mueller R.-W."/>
            <person name="Bruemmer F."/>
            <person name="Labrenz M."/>
            <person name="Spormann A.M."/>
            <person name="Op den Camp H."/>
            <person name="Overmann J."/>
            <person name="Amann R."/>
            <person name="Jetten M.S.M."/>
            <person name="Mascher T."/>
            <person name="Medema M.H."/>
            <person name="Devos D.P."/>
            <person name="Kaster A.-K."/>
            <person name="Ovreas L."/>
            <person name="Rohde M."/>
            <person name="Galperin M.Y."/>
            <person name="Jogler C."/>
        </authorList>
    </citation>
    <scope>NUCLEOTIDE SEQUENCE [LARGE SCALE GENOMIC DNA]</scope>
    <source>
        <strain evidence="5 6">EC9</strain>
    </source>
</reference>